<dbReference type="EMBL" id="LT907975">
    <property type="protein sequence ID" value="SOB60301.1"/>
    <property type="molecule type" value="Genomic_DNA"/>
</dbReference>
<dbReference type="SMART" id="SM00116">
    <property type="entry name" value="CBS"/>
    <property type="match status" value="2"/>
</dbReference>
<dbReference type="GO" id="GO:0016301">
    <property type="term" value="F:kinase activity"/>
    <property type="evidence" value="ECO:0007669"/>
    <property type="project" value="UniProtKB-KW"/>
</dbReference>
<protein>
    <submittedName>
        <fullName evidence="4">Histidine kinase</fullName>
    </submittedName>
</protein>
<dbReference type="RefSeq" id="WP_097013044.1">
    <property type="nucleotide sequence ID" value="NZ_LT907975.1"/>
</dbReference>
<feature type="domain" description="CBS" evidence="3">
    <location>
        <begin position="79"/>
        <end position="131"/>
    </location>
</feature>
<dbReference type="OrthoDB" id="9771532at2"/>
<keyword evidence="1 2" id="KW-0129">CBS domain</keyword>
<dbReference type="Proteomes" id="UP000219215">
    <property type="component" value="Chromosome DPRO"/>
</dbReference>
<gene>
    <name evidence="4" type="ORF">DPRO_3387</name>
</gene>
<evidence type="ECO:0000259" key="3">
    <source>
        <dbReference type="PROSITE" id="PS51371"/>
    </source>
</evidence>
<evidence type="ECO:0000313" key="5">
    <source>
        <dbReference type="Proteomes" id="UP000219215"/>
    </source>
</evidence>
<accession>A0A2C8FCZ9</accession>
<dbReference type="SUPFAM" id="SSF54631">
    <property type="entry name" value="CBS-domain pair"/>
    <property type="match status" value="1"/>
</dbReference>
<name>A0A2C8FCZ9_9BACT</name>
<dbReference type="Pfam" id="PF00571">
    <property type="entry name" value="CBS"/>
    <property type="match status" value="2"/>
</dbReference>
<reference evidence="5" key="1">
    <citation type="submission" date="2017-09" db="EMBL/GenBank/DDBJ databases">
        <authorList>
            <person name="Regsiter A."/>
            <person name="William W."/>
        </authorList>
    </citation>
    <scope>NUCLEOTIDE SEQUENCE [LARGE SCALE GENOMIC DNA]</scope>
    <source>
        <strain evidence="5">500-1</strain>
    </source>
</reference>
<keyword evidence="4" id="KW-0808">Transferase</keyword>
<proteinExistence type="predicted"/>
<evidence type="ECO:0000256" key="1">
    <source>
        <dbReference type="ARBA" id="ARBA00023122"/>
    </source>
</evidence>
<evidence type="ECO:0000256" key="2">
    <source>
        <dbReference type="PROSITE-ProRule" id="PRU00703"/>
    </source>
</evidence>
<evidence type="ECO:0000313" key="4">
    <source>
        <dbReference type="EMBL" id="SOB60301.1"/>
    </source>
</evidence>
<keyword evidence="5" id="KW-1185">Reference proteome</keyword>
<sequence>MTKPITRVRDIMQTEVLCIDGMATSKEAAEMMRTYGVSELLVDKRSEDDAWAIVSIMDLVQGVIVPDKKGEDVCVYEIMTKPIITVPAEMDIRYAIRLIHRIGLHRAPVEHMGEIVGMVTLESLIHEHDLL</sequence>
<dbReference type="PANTHER" id="PTHR43080">
    <property type="entry name" value="CBS DOMAIN-CONTAINING PROTEIN CBSX3, MITOCHONDRIAL"/>
    <property type="match status" value="1"/>
</dbReference>
<keyword evidence="4" id="KW-0418">Kinase</keyword>
<dbReference type="InterPro" id="IPR000644">
    <property type="entry name" value="CBS_dom"/>
</dbReference>
<dbReference type="InterPro" id="IPR046342">
    <property type="entry name" value="CBS_dom_sf"/>
</dbReference>
<dbReference type="AlphaFoldDB" id="A0A2C8FCZ9"/>
<dbReference type="InterPro" id="IPR051257">
    <property type="entry name" value="Diverse_CBS-Domain"/>
</dbReference>
<dbReference type="KEGG" id="pprf:DPRO_3387"/>
<organism evidence="4 5">
    <name type="scientific">Pseudodesulfovibrio profundus</name>
    <dbReference type="NCBI Taxonomy" id="57320"/>
    <lineage>
        <taxon>Bacteria</taxon>
        <taxon>Pseudomonadati</taxon>
        <taxon>Thermodesulfobacteriota</taxon>
        <taxon>Desulfovibrionia</taxon>
        <taxon>Desulfovibrionales</taxon>
        <taxon>Desulfovibrionaceae</taxon>
    </lineage>
</organism>
<dbReference type="PROSITE" id="PS51371">
    <property type="entry name" value="CBS"/>
    <property type="match status" value="1"/>
</dbReference>
<dbReference type="PANTHER" id="PTHR43080:SF2">
    <property type="entry name" value="CBS DOMAIN-CONTAINING PROTEIN"/>
    <property type="match status" value="1"/>
</dbReference>
<dbReference type="Gene3D" id="3.10.580.10">
    <property type="entry name" value="CBS-domain"/>
    <property type="match status" value="1"/>
</dbReference>